<dbReference type="EMBL" id="MU274913">
    <property type="protein sequence ID" value="KAI0088525.1"/>
    <property type="molecule type" value="Genomic_DNA"/>
</dbReference>
<proteinExistence type="predicted"/>
<dbReference type="Proteomes" id="UP001055072">
    <property type="component" value="Unassembled WGS sequence"/>
</dbReference>
<accession>A0ACB8U3F8</accession>
<organism evidence="1 2">
    <name type="scientific">Irpex rosettiformis</name>
    <dbReference type="NCBI Taxonomy" id="378272"/>
    <lineage>
        <taxon>Eukaryota</taxon>
        <taxon>Fungi</taxon>
        <taxon>Dikarya</taxon>
        <taxon>Basidiomycota</taxon>
        <taxon>Agaricomycotina</taxon>
        <taxon>Agaricomycetes</taxon>
        <taxon>Polyporales</taxon>
        <taxon>Irpicaceae</taxon>
        <taxon>Irpex</taxon>
    </lineage>
</organism>
<name>A0ACB8U3F8_9APHY</name>
<evidence type="ECO:0000313" key="1">
    <source>
        <dbReference type="EMBL" id="KAI0088525.1"/>
    </source>
</evidence>
<evidence type="ECO:0000313" key="2">
    <source>
        <dbReference type="Proteomes" id="UP001055072"/>
    </source>
</evidence>
<comment type="caution">
    <text evidence="1">The sequence shown here is derived from an EMBL/GenBank/DDBJ whole genome shotgun (WGS) entry which is preliminary data.</text>
</comment>
<sequence>MANDSMTSFTLDNFPTELLLKIFSCICTDTGYAGCVLSLVSRRFHDVSSQIRFEKISLGDIGRMRTFLGMLKRMPCAPIVRHLFLCGDTEVHNDSEGPELVISPIAVCTSIISSLAPSLVTLAGDLHPIKFTYGSLFQSVASVPLLRYFSLRCHTSDDNSSVPPPDMPKFTLLPQV</sequence>
<keyword evidence="2" id="KW-1185">Reference proteome</keyword>
<reference evidence="1" key="1">
    <citation type="journal article" date="2021" name="Environ. Microbiol.">
        <title>Gene family expansions and transcriptome signatures uncover fungal adaptations to wood decay.</title>
        <authorList>
            <person name="Hage H."/>
            <person name="Miyauchi S."/>
            <person name="Viragh M."/>
            <person name="Drula E."/>
            <person name="Min B."/>
            <person name="Chaduli D."/>
            <person name="Navarro D."/>
            <person name="Favel A."/>
            <person name="Norest M."/>
            <person name="Lesage-Meessen L."/>
            <person name="Balint B."/>
            <person name="Merenyi Z."/>
            <person name="de Eugenio L."/>
            <person name="Morin E."/>
            <person name="Martinez A.T."/>
            <person name="Baldrian P."/>
            <person name="Stursova M."/>
            <person name="Martinez M.J."/>
            <person name="Novotny C."/>
            <person name="Magnuson J.K."/>
            <person name="Spatafora J.W."/>
            <person name="Maurice S."/>
            <person name="Pangilinan J."/>
            <person name="Andreopoulos W."/>
            <person name="LaButti K."/>
            <person name="Hundley H."/>
            <person name="Na H."/>
            <person name="Kuo A."/>
            <person name="Barry K."/>
            <person name="Lipzen A."/>
            <person name="Henrissat B."/>
            <person name="Riley R."/>
            <person name="Ahrendt S."/>
            <person name="Nagy L.G."/>
            <person name="Grigoriev I.V."/>
            <person name="Martin F."/>
            <person name="Rosso M.N."/>
        </authorList>
    </citation>
    <scope>NUCLEOTIDE SEQUENCE</scope>
    <source>
        <strain evidence="1">CBS 384.51</strain>
    </source>
</reference>
<protein>
    <submittedName>
        <fullName evidence="1">Uncharacterized protein</fullName>
    </submittedName>
</protein>
<gene>
    <name evidence="1" type="ORF">BDY19DRAFT_948038</name>
</gene>